<evidence type="ECO:0000313" key="5">
    <source>
        <dbReference type="Proteomes" id="UP001595075"/>
    </source>
</evidence>
<reference evidence="4 5" key="1">
    <citation type="journal article" date="2024" name="Commun. Biol.">
        <title>Comparative genomic analysis of thermophilic fungi reveals convergent evolutionary adaptations and gene losses.</title>
        <authorList>
            <person name="Steindorff A.S."/>
            <person name="Aguilar-Pontes M.V."/>
            <person name="Robinson A.J."/>
            <person name="Andreopoulos B."/>
            <person name="LaButti K."/>
            <person name="Kuo A."/>
            <person name="Mondo S."/>
            <person name="Riley R."/>
            <person name="Otillar R."/>
            <person name="Haridas S."/>
            <person name="Lipzen A."/>
            <person name="Grimwood J."/>
            <person name="Schmutz J."/>
            <person name="Clum A."/>
            <person name="Reid I.D."/>
            <person name="Moisan M.C."/>
            <person name="Butler G."/>
            <person name="Nguyen T.T.M."/>
            <person name="Dewar K."/>
            <person name="Conant G."/>
            <person name="Drula E."/>
            <person name="Henrissat B."/>
            <person name="Hansel C."/>
            <person name="Singer S."/>
            <person name="Hutchinson M.I."/>
            <person name="de Vries R.P."/>
            <person name="Natvig D.O."/>
            <person name="Powell A.J."/>
            <person name="Tsang A."/>
            <person name="Grigoriev I.V."/>
        </authorList>
    </citation>
    <scope>NUCLEOTIDE SEQUENCE [LARGE SCALE GENOMIC DNA]</scope>
    <source>
        <strain evidence="4 5">CBS 494.80</strain>
    </source>
</reference>
<dbReference type="PANTHER" id="PTHR21599">
    <property type="entry name" value="GLYCERATE KINASE"/>
    <property type="match status" value="1"/>
</dbReference>
<dbReference type="Pfam" id="PF02595">
    <property type="entry name" value="Gly_kinase"/>
    <property type="match status" value="1"/>
</dbReference>
<comment type="similarity">
    <text evidence="1">Belongs to the glycerate kinase type-1 family.</text>
</comment>
<dbReference type="Proteomes" id="UP001595075">
    <property type="component" value="Unassembled WGS sequence"/>
</dbReference>
<name>A0ABR4CIL4_9HELO</name>
<protein>
    <recommendedName>
        <fullName evidence="6">Glycerate kinase</fullName>
    </recommendedName>
</protein>
<dbReference type="InterPro" id="IPR036129">
    <property type="entry name" value="Glycerate_kinase_sf"/>
</dbReference>
<evidence type="ECO:0000256" key="1">
    <source>
        <dbReference type="ARBA" id="ARBA00006284"/>
    </source>
</evidence>
<dbReference type="Gene3D" id="3.90.1510.10">
    <property type="entry name" value="Glycerate kinase, domain 2"/>
    <property type="match status" value="1"/>
</dbReference>
<proteinExistence type="inferred from homology"/>
<keyword evidence="3" id="KW-0418">Kinase</keyword>
<keyword evidence="5" id="KW-1185">Reference proteome</keyword>
<dbReference type="EMBL" id="JAZHXI010000007">
    <property type="protein sequence ID" value="KAL2069806.1"/>
    <property type="molecule type" value="Genomic_DNA"/>
</dbReference>
<dbReference type="Gene3D" id="3.40.50.10350">
    <property type="entry name" value="Glycerate kinase, domain 1"/>
    <property type="match status" value="1"/>
</dbReference>
<dbReference type="PANTHER" id="PTHR21599:SF0">
    <property type="entry name" value="GLYCERATE KINASE"/>
    <property type="match status" value="1"/>
</dbReference>
<evidence type="ECO:0000256" key="3">
    <source>
        <dbReference type="ARBA" id="ARBA00022777"/>
    </source>
</evidence>
<gene>
    <name evidence="4" type="ORF">VTL71DRAFT_14485</name>
</gene>
<dbReference type="PIRSF" id="PIRSF006078">
    <property type="entry name" value="GlxK"/>
    <property type="match status" value="1"/>
</dbReference>
<evidence type="ECO:0000256" key="2">
    <source>
        <dbReference type="ARBA" id="ARBA00022679"/>
    </source>
</evidence>
<evidence type="ECO:0000313" key="4">
    <source>
        <dbReference type="EMBL" id="KAL2069806.1"/>
    </source>
</evidence>
<keyword evidence="2" id="KW-0808">Transferase</keyword>
<dbReference type="InterPro" id="IPR018197">
    <property type="entry name" value="Glycerate_kinase_RE-like"/>
</dbReference>
<dbReference type="InterPro" id="IPR018193">
    <property type="entry name" value="Glyc_kinase_flavodox-like_fold"/>
</dbReference>
<evidence type="ECO:0008006" key="6">
    <source>
        <dbReference type="Google" id="ProtNLM"/>
    </source>
</evidence>
<comment type="caution">
    <text evidence="4">The sequence shown here is derived from an EMBL/GenBank/DDBJ whole genome shotgun (WGS) entry which is preliminary data.</text>
</comment>
<accession>A0ABR4CIL4</accession>
<dbReference type="InterPro" id="IPR004381">
    <property type="entry name" value="Glycerate_kinase"/>
</dbReference>
<dbReference type="SUPFAM" id="SSF110738">
    <property type="entry name" value="Glycerate kinase I"/>
    <property type="match status" value="1"/>
</dbReference>
<dbReference type="NCBIfam" id="TIGR00045">
    <property type="entry name" value="glycerate kinase"/>
    <property type="match status" value="1"/>
</dbReference>
<organism evidence="4 5">
    <name type="scientific">Oculimacula yallundae</name>
    <dbReference type="NCBI Taxonomy" id="86028"/>
    <lineage>
        <taxon>Eukaryota</taxon>
        <taxon>Fungi</taxon>
        <taxon>Dikarya</taxon>
        <taxon>Ascomycota</taxon>
        <taxon>Pezizomycotina</taxon>
        <taxon>Leotiomycetes</taxon>
        <taxon>Helotiales</taxon>
        <taxon>Ploettnerulaceae</taxon>
        <taxon>Oculimacula</taxon>
    </lineage>
</organism>
<sequence length="424" mass="44657">MLSSISKSCGQPMKILVSPSGFKESLEADVAADCIEEGILRVVPNAVIRKAPLVDGGEGFTRALVQATKGELKFLEVVGPVRTPVQSFYGFLGGSSKTAVIEMAAAAGLRLVPRDSRDPGSTTTYGVGQLILAALDDGAEHILIGCGDSGTCDGGAGMLQALGARLLDINGHELPTSGGGNDLLRLHDIDLTGLDERLKRVNIEVACNWHNVLCGPKGVARVFGPQKGATLQQVEMLAAGLDTYAAIVEQILGRDISMAPGSGASGGLGAGLMVIGATLHPRFDLIMKYFCIDDLMDDCDLVITAEGGIDYQTPRGKVPAEVARRAKQRKLPVIVLAGTVGMDAHVNYHAGIDAFASIMQCPISLEDAIRQADVLLRDGAESAMRMVVVGRGLNEEKRMADMAALTARLFGEKLVKPLLRVNTT</sequence>